<dbReference type="Proteomes" id="UP001141259">
    <property type="component" value="Unassembled WGS sequence"/>
</dbReference>
<comment type="caution">
    <text evidence="11">The sequence shown here is derived from an EMBL/GenBank/DDBJ whole genome shotgun (WGS) entry which is preliminary data.</text>
</comment>
<keyword evidence="2" id="KW-1003">Cell membrane</keyword>
<feature type="domain" description="Glycosyltransferase RgtA/B/C/D-like" evidence="10">
    <location>
        <begin position="79"/>
        <end position="226"/>
    </location>
</feature>
<feature type="transmembrane region" description="Helical" evidence="9">
    <location>
        <begin position="463"/>
        <end position="484"/>
    </location>
</feature>
<dbReference type="GO" id="GO:0016763">
    <property type="term" value="F:pentosyltransferase activity"/>
    <property type="evidence" value="ECO:0007669"/>
    <property type="project" value="TreeGrafter"/>
</dbReference>
<comment type="subcellular location">
    <subcellularLocation>
        <location evidence="1">Cell membrane</location>
        <topology evidence="1">Multi-pass membrane protein</topology>
    </subcellularLocation>
</comment>
<evidence type="ECO:0000256" key="6">
    <source>
        <dbReference type="ARBA" id="ARBA00022989"/>
    </source>
</evidence>
<dbReference type="EMBL" id="JANYMP010000005">
    <property type="protein sequence ID" value="MCS7477852.1"/>
    <property type="molecule type" value="Genomic_DNA"/>
</dbReference>
<evidence type="ECO:0000313" key="12">
    <source>
        <dbReference type="Proteomes" id="UP001141259"/>
    </source>
</evidence>
<evidence type="ECO:0000256" key="2">
    <source>
        <dbReference type="ARBA" id="ARBA00022475"/>
    </source>
</evidence>
<dbReference type="InterPro" id="IPR038731">
    <property type="entry name" value="RgtA/B/C-like"/>
</dbReference>
<organism evidence="11 12">
    <name type="scientific">Umezawaea endophytica</name>
    <dbReference type="NCBI Taxonomy" id="1654476"/>
    <lineage>
        <taxon>Bacteria</taxon>
        <taxon>Bacillati</taxon>
        <taxon>Actinomycetota</taxon>
        <taxon>Actinomycetes</taxon>
        <taxon>Pseudonocardiales</taxon>
        <taxon>Pseudonocardiaceae</taxon>
        <taxon>Umezawaea</taxon>
    </lineage>
</organism>
<feature type="compositionally biased region" description="Gly residues" evidence="8">
    <location>
        <begin position="295"/>
        <end position="306"/>
    </location>
</feature>
<dbReference type="InterPro" id="IPR050297">
    <property type="entry name" value="LipidA_mod_glycosyltrf_83"/>
</dbReference>
<keyword evidence="5 9" id="KW-0812">Transmembrane</keyword>
<evidence type="ECO:0000256" key="9">
    <source>
        <dbReference type="SAM" id="Phobius"/>
    </source>
</evidence>
<feature type="transmembrane region" description="Helical" evidence="9">
    <location>
        <begin position="406"/>
        <end position="426"/>
    </location>
</feature>
<feature type="region of interest" description="Disordered" evidence="8">
    <location>
        <begin position="274"/>
        <end position="326"/>
    </location>
</feature>
<dbReference type="AlphaFoldDB" id="A0A9X2VJV4"/>
<evidence type="ECO:0000256" key="4">
    <source>
        <dbReference type="ARBA" id="ARBA00022679"/>
    </source>
</evidence>
<feature type="transmembrane region" description="Helical" evidence="9">
    <location>
        <begin position="491"/>
        <end position="512"/>
    </location>
</feature>
<feature type="transmembrane region" description="Helical" evidence="9">
    <location>
        <begin position="381"/>
        <end position="400"/>
    </location>
</feature>
<keyword evidence="7 9" id="KW-0472">Membrane</keyword>
<evidence type="ECO:0000256" key="7">
    <source>
        <dbReference type="ARBA" id="ARBA00023136"/>
    </source>
</evidence>
<dbReference type="PANTHER" id="PTHR33908:SF3">
    <property type="entry name" value="UNDECAPRENYL PHOSPHATE-ALPHA-4-AMINO-4-DEOXY-L-ARABINOSE ARABINOSYL TRANSFERASE"/>
    <property type="match status" value="1"/>
</dbReference>
<dbReference type="Pfam" id="PF13231">
    <property type="entry name" value="PMT_2"/>
    <property type="match status" value="1"/>
</dbReference>
<feature type="transmembrane region" description="Helical" evidence="9">
    <location>
        <begin position="347"/>
        <end position="369"/>
    </location>
</feature>
<dbReference type="GO" id="GO:0010041">
    <property type="term" value="P:response to iron(III) ion"/>
    <property type="evidence" value="ECO:0007669"/>
    <property type="project" value="TreeGrafter"/>
</dbReference>
<reference evidence="11" key="1">
    <citation type="submission" date="2022-08" db="EMBL/GenBank/DDBJ databases">
        <authorList>
            <person name="Tistechok S."/>
            <person name="Samborskyy M."/>
            <person name="Roman I."/>
        </authorList>
    </citation>
    <scope>NUCLEOTIDE SEQUENCE</scope>
    <source>
        <strain evidence="11">DSM 103496</strain>
    </source>
</reference>
<dbReference type="PANTHER" id="PTHR33908">
    <property type="entry name" value="MANNOSYLTRANSFERASE YKCB-RELATED"/>
    <property type="match status" value="1"/>
</dbReference>
<evidence type="ECO:0000256" key="5">
    <source>
        <dbReference type="ARBA" id="ARBA00022692"/>
    </source>
</evidence>
<sequence>MWRSPAGQPKWARPALLGIAFVAVVLYSWNLSRVDYAPLYSDAVKSMAGSWQAFWFGAVDAEATYTLDKLAGSFVPQVLSAKVFGYHAWSLALPQVIEGVVSVLVMYRVVRRWAGVAPGLLAAGIFTLTPVAASMFGHSMPDGMLVMCLVLAVDAYQRAVLEARLRSLLWAGVWVGIGFQAKMVQAWMILPALVIGYLLTAPTELRTRLRHLGIAGVVTLAVSLSWVALYTATPASARPYISGSTNNSAVAMVFGYNGFGRLGIDLPGAAPNAGRSGGPPALGAPGSDVSQAGPGDVGPGDVGPGDAGLADVGPGDIGMGGPPDVDRSKVASRVDPLGWTKLFDGHLGVAIAWLFPLALLALGCGLWWWRRAERTDPVRGGVLMWGVWLVTSGFVFSATAVEHTAYVASLAPAISALSALGIVMFWRAYRQGGTQAWVLPAAVAAEVAWSAWLWSAYPDFLPWAKWSALALGVVALVVLVLGRLVKTSPTLVTAGLAIAVVAVLAAPAAYAVSVLDLDYSGNSFDANAGPASGSA</sequence>
<feature type="transmembrane region" description="Helical" evidence="9">
    <location>
        <begin position="438"/>
        <end position="457"/>
    </location>
</feature>
<feature type="transmembrane region" description="Helical" evidence="9">
    <location>
        <begin position="119"/>
        <end position="137"/>
    </location>
</feature>
<keyword evidence="3" id="KW-0328">Glycosyltransferase</keyword>
<keyword evidence="12" id="KW-1185">Reference proteome</keyword>
<protein>
    <submittedName>
        <fullName evidence="11">Glycosyltransferase family 39 protein</fullName>
    </submittedName>
</protein>
<dbReference type="GO" id="GO:0009103">
    <property type="term" value="P:lipopolysaccharide biosynthetic process"/>
    <property type="evidence" value="ECO:0007669"/>
    <property type="project" value="UniProtKB-ARBA"/>
</dbReference>
<proteinExistence type="predicted"/>
<gene>
    <name evidence="11" type="ORF">NZH93_13385</name>
</gene>
<name>A0A9X2VJV4_9PSEU</name>
<evidence type="ECO:0000256" key="8">
    <source>
        <dbReference type="SAM" id="MobiDB-lite"/>
    </source>
</evidence>
<evidence type="ECO:0000313" key="11">
    <source>
        <dbReference type="EMBL" id="MCS7477852.1"/>
    </source>
</evidence>
<dbReference type="RefSeq" id="WP_259623361.1">
    <property type="nucleotide sequence ID" value="NZ_JANYMP010000005.1"/>
</dbReference>
<feature type="transmembrane region" description="Helical" evidence="9">
    <location>
        <begin position="12"/>
        <end position="29"/>
    </location>
</feature>
<dbReference type="GO" id="GO:0005886">
    <property type="term" value="C:plasma membrane"/>
    <property type="evidence" value="ECO:0007669"/>
    <property type="project" value="UniProtKB-SubCell"/>
</dbReference>
<keyword evidence="4" id="KW-0808">Transferase</keyword>
<keyword evidence="6 9" id="KW-1133">Transmembrane helix</keyword>
<accession>A0A9X2VJV4</accession>
<feature type="transmembrane region" description="Helical" evidence="9">
    <location>
        <begin position="212"/>
        <end position="232"/>
    </location>
</feature>
<evidence type="ECO:0000259" key="10">
    <source>
        <dbReference type="Pfam" id="PF13231"/>
    </source>
</evidence>
<evidence type="ECO:0000256" key="3">
    <source>
        <dbReference type="ARBA" id="ARBA00022676"/>
    </source>
</evidence>
<feature type="transmembrane region" description="Helical" evidence="9">
    <location>
        <begin position="184"/>
        <end position="200"/>
    </location>
</feature>
<evidence type="ECO:0000256" key="1">
    <source>
        <dbReference type="ARBA" id="ARBA00004651"/>
    </source>
</evidence>